<evidence type="ECO:0000256" key="8">
    <source>
        <dbReference type="RuleBase" id="RU363041"/>
    </source>
</evidence>
<dbReference type="PANTHER" id="PTHR30269">
    <property type="entry name" value="TRANSMEMBRANE PROTEIN YFCA"/>
    <property type="match status" value="1"/>
</dbReference>
<dbReference type="Pfam" id="PF01925">
    <property type="entry name" value="TauE"/>
    <property type="match status" value="1"/>
</dbReference>
<name>A0ABY6Q317_9GAMM</name>
<dbReference type="RefSeq" id="WP_279242400.1">
    <property type="nucleotide sequence ID" value="NZ_CP036501.1"/>
</dbReference>
<protein>
    <recommendedName>
        <fullName evidence="8">Probable membrane transporter protein</fullName>
    </recommendedName>
</protein>
<keyword evidence="3" id="KW-0813">Transport</keyword>
<evidence type="ECO:0000256" key="4">
    <source>
        <dbReference type="ARBA" id="ARBA00022475"/>
    </source>
</evidence>
<feature type="transmembrane region" description="Helical" evidence="8">
    <location>
        <begin position="201"/>
        <end position="219"/>
    </location>
</feature>
<feature type="transmembrane region" description="Helical" evidence="8">
    <location>
        <begin position="103"/>
        <end position="121"/>
    </location>
</feature>
<dbReference type="InterPro" id="IPR002781">
    <property type="entry name" value="TM_pro_TauE-like"/>
</dbReference>
<feature type="transmembrane region" description="Helical" evidence="8">
    <location>
        <begin position="141"/>
        <end position="165"/>
    </location>
</feature>
<keyword evidence="4 8" id="KW-1003">Cell membrane</keyword>
<dbReference type="PANTHER" id="PTHR30269:SF0">
    <property type="entry name" value="MEMBRANE TRANSPORTER PROTEIN YFCA-RELATED"/>
    <property type="match status" value="1"/>
</dbReference>
<evidence type="ECO:0000256" key="3">
    <source>
        <dbReference type="ARBA" id="ARBA00022448"/>
    </source>
</evidence>
<evidence type="ECO:0000256" key="6">
    <source>
        <dbReference type="ARBA" id="ARBA00022989"/>
    </source>
</evidence>
<keyword evidence="5 8" id="KW-0812">Transmembrane</keyword>
<dbReference type="InterPro" id="IPR052017">
    <property type="entry name" value="TSUP"/>
</dbReference>
<feature type="transmembrane region" description="Helical" evidence="8">
    <location>
        <begin position="177"/>
        <end position="195"/>
    </location>
</feature>
<comment type="subcellular location">
    <subcellularLocation>
        <location evidence="1 8">Cell membrane</location>
        <topology evidence="1 8">Multi-pass membrane protein</topology>
    </subcellularLocation>
</comment>
<keyword evidence="6 8" id="KW-1133">Transmembrane helix</keyword>
<comment type="similarity">
    <text evidence="2 8">Belongs to the 4-toluene sulfonate uptake permease (TSUP) (TC 2.A.102) family.</text>
</comment>
<evidence type="ECO:0000256" key="1">
    <source>
        <dbReference type="ARBA" id="ARBA00004651"/>
    </source>
</evidence>
<evidence type="ECO:0000256" key="2">
    <source>
        <dbReference type="ARBA" id="ARBA00009142"/>
    </source>
</evidence>
<dbReference type="EMBL" id="CP036501">
    <property type="protein sequence ID" value="UZP73602.1"/>
    <property type="molecule type" value="Genomic_DNA"/>
</dbReference>
<evidence type="ECO:0000256" key="5">
    <source>
        <dbReference type="ARBA" id="ARBA00022692"/>
    </source>
</evidence>
<feature type="transmembrane region" description="Helical" evidence="8">
    <location>
        <begin position="6"/>
        <end position="32"/>
    </location>
</feature>
<proteinExistence type="inferred from homology"/>
<organism evidence="9 10">
    <name type="scientific">Candidatus Paraluminiphilus aquimaris</name>
    <dbReference type="NCBI Taxonomy" id="2518994"/>
    <lineage>
        <taxon>Bacteria</taxon>
        <taxon>Pseudomonadati</taxon>
        <taxon>Pseudomonadota</taxon>
        <taxon>Gammaproteobacteria</taxon>
        <taxon>Cellvibrionales</taxon>
        <taxon>Halieaceae</taxon>
        <taxon>Candidatus Paraluminiphilus</taxon>
    </lineage>
</organism>
<keyword evidence="7 8" id="KW-0472">Membrane</keyword>
<evidence type="ECO:0000313" key="10">
    <source>
        <dbReference type="Proteomes" id="UP001317963"/>
    </source>
</evidence>
<sequence>MMDLLWWEIAILIVAGFGAGLVNVMAGGGSILTVPVMMFLGMPGPIANGTNRITIVAHNASAIATYLRHGVPHAKLCASLTAVAIPPALLGAWFSTRLNNEQFEGLLAFVMVAVLLLMQAPQGKKSASAEDQPQNLVLGHVLMAAAGFWGGFIQIGMGFVVLPIMHRVMGLSLVNTNILKVFIIFTYTLLAIFVFAATSEVLWVVGAIAAIGNVAGGIVGARLTLSHGEVLIRRVLTAAIIAMIIKLLFFP</sequence>
<gene>
    <name evidence="9" type="ORF">E0F26_02125</name>
</gene>
<feature type="transmembrane region" description="Helical" evidence="8">
    <location>
        <begin position="231"/>
        <end position="250"/>
    </location>
</feature>
<reference evidence="9 10" key="1">
    <citation type="submission" date="2019-02" db="EMBL/GenBank/DDBJ databases">
        <title>Halieaceae_genomes.</title>
        <authorList>
            <person name="Li S.-H."/>
        </authorList>
    </citation>
    <scope>NUCLEOTIDE SEQUENCE [LARGE SCALE GENOMIC DNA]</scope>
    <source>
        <strain evidence="9 10">JH123</strain>
    </source>
</reference>
<accession>A0ABY6Q317</accession>
<evidence type="ECO:0000313" key="9">
    <source>
        <dbReference type="EMBL" id="UZP73602.1"/>
    </source>
</evidence>
<evidence type="ECO:0000256" key="7">
    <source>
        <dbReference type="ARBA" id="ARBA00023136"/>
    </source>
</evidence>
<keyword evidence="10" id="KW-1185">Reference proteome</keyword>
<dbReference type="Proteomes" id="UP001317963">
    <property type="component" value="Chromosome"/>
</dbReference>